<evidence type="ECO:0000313" key="2">
    <source>
        <dbReference type="Proteomes" id="UP000004810"/>
    </source>
</evidence>
<protein>
    <submittedName>
        <fullName evidence="1">Uncharacterized protein</fullName>
    </submittedName>
</protein>
<comment type="caution">
    <text evidence="1">The sequence shown here is derived from an EMBL/GenBank/DDBJ whole genome shotgun (WGS) entry which is preliminary data.</text>
</comment>
<reference evidence="2" key="1">
    <citation type="submission" date="2012-08" db="EMBL/GenBank/DDBJ databases">
        <title>The Genome Sequence of Wuchereria bancrofti.</title>
        <authorList>
            <person name="Nutman T.B."/>
            <person name="Fink D.L."/>
            <person name="Russ C."/>
            <person name="Young S."/>
            <person name="Zeng Q."/>
            <person name="Koehrsen M."/>
            <person name="Alvarado L."/>
            <person name="Berlin A."/>
            <person name="Chapman S.B."/>
            <person name="Chen Z."/>
            <person name="Freedman E."/>
            <person name="Gellesch M."/>
            <person name="Goldberg J."/>
            <person name="Griggs A."/>
            <person name="Gujja S."/>
            <person name="Heilman E.R."/>
            <person name="Heiman D."/>
            <person name="Hepburn T."/>
            <person name="Howarth C."/>
            <person name="Jen D."/>
            <person name="Larson L."/>
            <person name="Lewis B."/>
            <person name="Mehta T."/>
            <person name="Park D."/>
            <person name="Pearson M."/>
            <person name="Roberts A."/>
            <person name="Saif S."/>
            <person name="Shea T."/>
            <person name="Shenoy N."/>
            <person name="Sisk P."/>
            <person name="Stolte C."/>
            <person name="Sykes S."/>
            <person name="Walk T."/>
            <person name="White J."/>
            <person name="Yandava C."/>
            <person name="Haas B."/>
            <person name="Henn M.R."/>
            <person name="Nusbaum C."/>
            <person name="Birren B."/>
        </authorList>
    </citation>
    <scope>NUCLEOTIDE SEQUENCE [LARGE SCALE GENOMIC DNA]</scope>
    <source>
        <strain evidence="2">NA</strain>
    </source>
</reference>
<dbReference type="Proteomes" id="UP000004810">
    <property type="component" value="Unassembled WGS sequence"/>
</dbReference>
<feature type="non-terminal residue" evidence="1">
    <location>
        <position position="1"/>
    </location>
</feature>
<organism evidence="1 2">
    <name type="scientific">Wuchereria bancrofti</name>
    <dbReference type="NCBI Taxonomy" id="6293"/>
    <lineage>
        <taxon>Eukaryota</taxon>
        <taxon>Metazoa</taxon>
        <taxon>Ecdysozoa</taxon>
        <taxon>Nematoda</taxon>
        <taxon>Chromadorea</taxon>
        <taxon>Rhabditida</taxon>
        <taxon>Spirurina</taxon>
        <taxon>Spiruromorpha</taxon>
        <taxon>Filarioidea</taxon>
        <taxon>Onchocercidae</taxon>
        <taxon>Wuchereria</taxon>
    </lineage>
</organism>
<dbReference type="AlphaFoldDB" id="J9DZS2"/>
<evidence type="ECO:0000313" key="1">
    <source>
        <dbReference type="EMBL" id="EJW70122.1"/>
    </source>
</evidence>
<accession>J9DZS2</accession>
<sequence length="66" mass="7563">LKDDYVSSSKWVHIKGDNTDVEIDQNLLKNRSTHCSNPVSVAYGQIDNLDLQQQKSFLTTDNIQKR</sequence>
<proteinExistence type="predicted"/>
<dbReference type="EMBL" id="ADBV01023462">
    <property type="protein sequence ID" value="EJW70122.1"/>
    <property type="molecule type" value="Genomic_DNA"/>
</dbReference>
<gene>
    <name evidence="1" type="ORF">WUBG_18972</name>
</gene>
<name>J9DZS2_WUCBA</name>